<comment type="caution">
    <text evidence="2">The sequence shown here is derived from an EMBL/GenBank/DDBJ whole genome shotgun (WGS) entry which is preliminary data.</text>
</comment>
<proteinExistence type="predicted"/>
<protein>
    <submittedName>
        <fullName evidence="2">Uncharacterized protein</fullName>
    </submittedName>
</protein>
<dbReference type="Proteomes" id="UP000629365">
    <property type="component" value="Unassembled WGS sequence"/>
</dbReference>
<evidence type="ECO:0000313" key="2">
    <source>
        <dbReference type="EMBL" id="GGD74862.1"/>
    </source>
</evidence>
<feature type="region of interest" description="Disordered" evidence="1">
    <location>
        <begin position="63"/>
        <end position="83"/>
    </location>
</feature>
<gene>
    <name evidence="2" type="ORF">GCM10007269_17380</name>
</gene>
<evidence type="ECO:0000313" key="3">
    <source>
        <dbReference type="Proteomes" id="UP000629365"/>
    </source>
</evidence>
<feature type="region of interest" description="Disordered" evidence="1">
    <location>
        <begin position="178"/>
        <end position="252"/>
    </location>
</feature>
<keyword evidence="3" id="KW-1185">Reference proteome</keyword>
<sequence>MFMTTPVETIADALIAFILSLLHDPDAAADFAADPDAALEGNNLRSACMADVAAVRPVIVDRPDVVARTQPDPTPPPSPNTPTEVTNEILRIVQQFTTTIDARSTMVDNSVNQNIWAGGDVTQIFDQEAIIASGDGSVAAGDDGSLDNSDLDVTVGDVTVGNDTYDGSFNGADVDVATPVPDAATPVPDATTPAPAAPSDVAAPEPAAPVDVAEPADVLDSDMAASDDSYDSDAASAAVADQAVVDEPIEEE</sequence>
<dbReference type="EMBL" id="BMCM01000002">
    <property type="protein sequence ID" value="GGD74862.1"/>
    <property type="molecule type" value="Genomic_DNA"/>
</dbReference>
<dbReference type="InterPro" id="IPR049709">
    <property type="entry name" value="IniB-like_N"/>
</dbReference>
<evidence type="ECO:0000256" key="1">
    <source>
        <dbReference type="SAM" id="MobiDB-lite"/>
    </source>
</evidence>
<feature type="compositionally biased region" description="Low complexity" evidence="1">
    <location>
        <begin position="178"/>
        <end position="246"/>
    </location>
</feature>
<reference evidence="3" key="1">
    <citation type="journal article" date="2019" name="Int. J. Syst. Evol. Microbiol.">
        <title>The Global Catalogue of Microorganisms (GCM) 10K type strain sequencing project: providing services to taxonomists for standard genome sequencing and annotation.</title>
        <authorList>
            <consortium name="The Broad Institute Genomics Platform"/>
            <consortium name="The Broad Institute Genome Sequencing Center for Infectious Disease"/>
            <person name="Wu L."/>
            <person name="Ma J."/>
        </authorList>
    </citation>
    <scope>NUCLEOTIDE SEQUENCE [LARGE SCALE GENOMIC DNA]</scope>
    <source>
        <strain evidence="3">CCM 7640</strain>
    </source>
</reference>
<accession>A0ABQ1RQM1</accession>
<organism evidence="2 3">
    <name type="scientific">Microbacterium murale</name>
    <dbReference type="NCBI Taxonomy" id="1081040"/>
    <lineage>
        <taxon>Bacteria</taxon>
        <taxon>Bacillati</taxon>
        <taxon>Actinomycetota</taxon>
        <taxon>Actinomycetes</taxon>
        <taxon>Micrococcales</taxon>
        <taxon>Microbacteriaceae</taxon>
        <taxon>Microbacterium</taxon>
    </lineage>
</organism>
<dbReference type="NCBIfam" id="NF038175">
    <property type="entry name" value="IniB_NTERM"/>
    <property type="match status" value="1"/>
</dbReference>
<name>A0ABQ1RQM1_9MICO</name>